<evidence type="ECO:0000313" key="1">
    <source>
        <dbReference type="EnsemblMetazoa" id="ACOM040824-PA.1"/>
    </source>
</evidence>
<proteinExistence type="predicted"/>
<dbReference type="VEuPathDB" id="VectorBase:ACON2_042678"/>
<dbReference type="AlphaFoldDB" id="A0A8W7Q116"/>
<accession>A0A8W7Q116</accession>
<dbReference type="Proteomes" id="UP000075882">
    <property type="component" value="Unassembled WGS sequence"/>
</dbReference>
<reference evidence="1" key="1">
    <citation type="submission" date="2022-08" db="UniProtKB">
        <authorList>
            <consortium name="EnsemblMetazoa"/>
        </authorList>
    </citation>
    <scope>IDENTIFICATION</scope>
</reference>
<sequence length="102" mass="12112">MHLLDVDQYCLVQAKHKQDESKRIIMDDLLKTTTEYSLPKYFDSFLGLKQEEMFQGERLKYIVIYTNLKVDENVMKVINPVEPATDEFLRTLNHCFNLILHC</sequence>
<dbReference type="EnsemblMetazoa" id="ACOM040824-RA">
    <property type="protein sequence ID" value="ACOM040824-PA.1"/>
    <property type="gene ID" value="ACOM040824"/>
</dbReference>
<organism evidence="1">
    <name type="scientific">Anopheles coluzzii</name>
    <name type="common">African malaria mosquito</name>
    <dbReference type="NCBI Taxonomy" id="1518534"/>
    <lineage>
        <taxon>Eukaryota</taxon>
        <taxon>Metazoa</taxon>
        <taxon>Ecdysozoa</taxon>
        <taxon>Arthropoda</taxon>
        <taxon>Hexapoda</taxon>
        <taxon>Insecta</taxon>
        <taxon>Pterygota</taxon>
        <taxon>Neoptera</taxon>
        <taxon>Endopterygota</taxon>
        <taxon>Diptera</taxon>
        <taxon>Nematocera</taxon>
        <taxon>Culicoidea</taxon>
        <taxon>Culicidae</taxon>
        <taxon>Anophelinae</taxon>
        <taxon>Anopheles</taxon>
    </lineage>
</organism>
<name>A0A8W7Q116_ANOCL</name>
<protein>
    <submittedName>
        <fullName evidence="1">Uncharacterized protein</fullName>
    </submittedName>
</protein>